<dbReference type="RefSeq" id="WP_272740914.1">
    <property type="nucleotide sequence ID" value="NZ_JAQQKW010000004.1"/>
</dbReference>
<feature type="domain" description="DUF5615" evidence="1">
    <location>
        <begin position="1"/>
        <end position="95"/>
    </location>
</feature>
<evidence type="ECO:0000313" key="2">
    <source>
        <dbReference type="EMBL" id="MDC7694192.1"/>
    </source>
</evidence>
<dbReference type="EMBL" id="JAQQKW010000004">
    <property type="protein sequence ID" value="MDC7694192.1"/>
    <property type="molecule type" value="Genomic_DNA"/>
</dbReference>
<name>A0ABT5IDC0_9CAUL</name>
<dbReference type="Pfam" id="PF18480">
    <property type="entry name" value="DUF5615"/>
    <property type="match status" value="1"/>
</dbReference>
<sequence>MRFLIDECLHTSLVEVAQQAGHHCDHVNWLGLSGTTDWDLMPRIIDGDCTFVTNNAVDFRRLYRRESLHAGLIIIIPQVPPARQRELLAALLTHLGPDGRLVNEVVEIVIDGDEVRLEVYDLPED</sequence>
<comment type="caution">
    <text evidence="2">The sequence shown here is derived from an EMBL/GenBank/DDBJ whole genome shotgun (WGS) entry which is preliminary data.</text>
</comment>
<keyword evidence="3" id="KW-1185">Reference proteome</keyword>
<evidence type="ECO:0000259" key="1">
    <source>
        <dbReference type="Pfam" id="PF18480"/>
    </source>
</evidence>
<gene>
    <name evidence="2" type="ORF">PQU94_07835</name>
</gene>
<accession>A0ABT5IDC0</accession>
<reference evidence="2 3" key="1">
    <citation type="submission" date="2023-01" db="EMBL/GenBank/DDBJ databases">
        <title>Novel species of the genus Asticcacaulis isolated from rivers.</title>
        <authorList>
            <person name="Lu H."/>
        </authorList>
    </citation>
    <scope>NUCLEOTIDE SEQUENCE [LARGE SCALE GENOMIC DNA]</scope>
    <source>
        <strain evidence="2 3">DXS10W</strain>
    </source>
</reference>
<proteinExistence type="predicted"/>
<protein>
    <submittedName>
        <fullName evidence="2">DUF5615 family PIN-like protein</fullName>
    </submittedName>
</protein>
<organism evidence="2 3">
    <name type="scientific">Asticcacaulis currens</name>
    <dbReference type="NCBI Taxonomy" id="2984210"/>
    <lineage>
        <taxon>Bacteria</taxon>
        <taxon>Pseudomonadati</taxon>
        <taxon>Pseudomonadota</taxon>
        <taxon>Alphaproteobacteria</taxon>
        <taxon>Caulobacterales</taxon>
        <taxon>Caulobacteraceae</taxon>
        <taxon>Asticcacaulis</taxon>
    </lineage>
</organism>
<dbReference type="InterPro" id="IPR041049">
    <property type="entry name" value="DUF5615"/>
</dbReference>
<dbReference type="Proteomes" id="UP001216595">
    <property type="component" value="Unassembled WGS sequence"/>
</dbReference>
<evidence type="ECO:0000313" key="3">
    <source>
        <dbReference type="Proteomes" id="UP001216595"/>
    </source>
</evidence>